<dbReference type="RefSeq" id="WP_183450606.1">
    <property type="nucleotide sequence ID" value="NZ_JACHWB010000003.1"/>
</dbReference>
<reference evidence="1 2" key="1">
    <citation type="submission" date="2020-08" db="EMBL/GenBank/DDBJ databases">
        <title>The Agave Microbiome: Exploring the role of microbial communities in plant adaptations to desert environments.</title>
        <authorList>
            <person name="Partida-Martinez L.P."/>
        </authorList>
    </citation>
    <scope>NUCLEOTIDE SEQUENCE [LARGE SCALE GENOMIC DNA]</scope>
    <source>
        <strain evidence="1 2">AT3.9</strain>
    </source>
</reference>
<evidence type="ECO:0000313" key="2">
    <source>
        <dbReference type="Proteomes" id="UP000532010"/>
    </source>
</evidence>
<dbReference type="AlphaFoldDB" id="A0A7W4YWH5"/>
<proteinExistence type="predicted"/>
<comment type="caution">
    <text evidence="1">The sequence shown here is derived from an EMBL/GenBank/DDBJ whole genome shotgun (WGS) entry which is preliminary data.</text>
</comment>
<keyword evidence="2" id="KW-1185">Reference proteome</keyword>
<protein>
    <submittedName>
        <fullName evidence="1">Uncharacterized protein</fullName>
    </submittedName>
</protein>
<sequence length="75" mass="8398">MTLEVADRLLESLRPTRHLLTRTLADIPIGGPEYRQIDRVVQEIDALAEILIGDVTHYHQKVHSVPTLDTGRGGE</sequence>
<dbReference type="EMBL" id="JACHWB010000003">
    <property type="protein sequence ID" value="MBB3019460.1"/>
    <property type="molecule type" value="Genomic_DNA"/>
</dbReference>
<organism evidence="1 2">
    <name type="scientific">Microvirga lupini</name>
    <dbReference type="NCBI Taxonomy" id="420324"/>
    <lineage>
        <taxon>Bacteria</taxon>
        <taxon>Pseudomonadati</taxon>
        <taxon>Pseudomonadota</taxon>
        <taxon>Alphaproteobacteria</taxon>
        <taxon>Hyphomicrobiales</taxon>
        <taxon>Methylobacteriaceae</taxon>
        <taxon>Microvirga</taxon>
    </lineage>
</organism>
<dbReference type="Proteomes" id="UP000532010">
    <property type="component" value="Unassembled WGS sequence"/>
</dbReference>
<accession>A0A7W4YWH5</accession>
<name>A0A7W4YWH5_9HYPH</name>
<evidence type="ECO:0000313" key="1">
    <source>
        <dbReference type="EMBL" id="MBB3019460.1"/>
    </source>
</evidence>
<gene>
    <name evidence="1" type="ORF">FHR70_002525</name>
</gene>